<dbReference type="InterPro" id="IPR047146">
    <property type="entry name" value="Cyt_P450_E_CYP52_fungi"/>
</dbReference>
<dbReference type="GO" id="GO:0004497">
    <property type="term" value="F:monooxygenase activity"/>
    <property type="evidence" value="ECO:0007669"/>
    <property type="project" value="UniProtKB-KW"/>
</dbReference>
<keyword evidence="5 9" id="KW-0560">Oxidoreductase</keyword>
<feature type="binding site" description="axial binding residue" evidence="8">
    <location>
        <position position="526"/>
    </location>
    <ligand>
        <name>heme</name>
        <dbReference type="ChEBI" id="CHEBI:30413"/>
    </ligand>
    <ligandPart>
        <name>Fe</name>
        <dbReference type="ChEBI" id="CHEBI:18248"/>
    </ligandPart>
</feature>
<dbReference type="GO" id="GO:0016705">
    <property type="term" value="F:oxidoreductase activity, acting on paired donors, with incorporation or reduction of molecular oxygen"/>
    <property type="evidence" value="ECO:0007669"/>
    <property type="project" value="InterPro"/>
</dbReference>
<dbReference type="AlphaFoldDB" id="A0A067MX10"/>
<dbReference type="InterPro" id="IPR017972">
    <property type="entry name" value="Cyt_P450_CS"/>
</dbReference>
<gene>
    <name evidence="12" type="ORF">BOTBODRAFT_62587</name>
</gene>
<evidence type="ECO:0000256" key="4">
    <source>
        <dbReference type="ARBA" id="ARBA00022723"/>
    </source>
</evidence>
<dbReference type="PANTHER" id="PTHR24287">
    <property type="entry name" value="P450, PUTATIVE (EUROFUNG)-RELATED"/>
    <property type="match status" value="1"/>
</dbReference>
<feature type="transmembrane region" description="Helical" evidence="11">
    <location>
        <begin position="37"/>
        <end position="55"/>
    </location>
</feature>
<evidence type="ECO:0008006" key="14">
    <source>
        <dbReference type="Google" id="ProtNLM"/>
    </source>
</evidence>
<dbReference type="InterPro" id="IPR001128">
    <property type="entry name" value="Cyt_P450"/>
</dbReference>
<evidence type="ECO:0000256" key="2">
    <source>
        <dbReference type="ARBA" id="ARBA00010617"/>
    </source>
</evidence>
<keyword evidence="11" id="KW-0812">Transmembrane</keyword>
<keyword evidence="4 8" id="KW-0479">Metal-binding</keyword>
<dbReference type="GO" id="GO:0005506">
    <property type="term" value="F:iron ion binding"/>
    <property type="evidence" value="ECO:0007669"/>
    <property type="project" value="InterPro"/>
</dbReference>
<dbReference type="SUPFAM" id="SSF48264">
    <property type="entry name" value="Cytochrome P450"/>
    <property type="match status" value="1"/>
</dbReference>
<accession>A0A067MX10</accession>
<keyword evidence="3 8" id="KW-0349">Heme</keyword>
<keyword evidence="7 9" id="KW-0503">Monooxygenase</keyword>
<dbReference type="PRINTS" id="PR00385">
    <property type="entry name" value="P450"/>
</dbReference>
<evidence type="ECO:0000256" key="10">
    <source>
        <dbReference type="SAM" id="MobiDB-lite"/>
    </source>
</evidence>
<keyword evidence="13" id="KW-1185">Reference proteome</keyword>
<evidence type="ECO:0000313" key="12">
    <source>
        <dbReference type="EMBL" id="KDQ20273.1"/>
    </source>
</evidence>
<evidence type="ECO:0000256" key="8">
    <source>
        <dbReference type="PIRSR" id="PIRSR602401-1"/>
    </source>
</evidence>
<comment type="similarity">
    <text evidence="2 9">Belongs to the cytochrome P450 family.</text>
</comment>
<dbReference type="HOGENOM" id="CLU_001570_27_0_1"/>
<reference evidence="13" key="1">
    <citation type="journal article" date="2014" name="Proc. Natl. Acad. Sci. U.S.A.">
        <title>Extensive sampling of basidiomycete genomes demonstrates inadequacy of the white-rot/brown-rot paradigm for wood decay fungi.</title>
        <authorList>
            <person name="Riley R."/>
            <person name="Salamov A.A."/>
            <person name="Brown D.W."/>
            <person name="Nagy L.G."/>
            <person name="Floudas D."/>
            <person name="Held B.W."/>
            <person name="Levasseur A."/>
            <person name="Lombard V."/>
            <person name="Morin E."/>
            <person name="Otillar R."/>
            <person name="Lindquist E.A."/>
            <person name="Sun H."/>
            <person name="LaButti K.M."/>
            <person name="Schmutz J."/>
            <person name="Jabbour D."/>
            <person name="Luo H."/>
            <person name="Baker S.E."/>
            <person name="Pisabarro A.G."/>
            <person name="Walton J.D."/>
            <person name="Blanchette R.A."/>
            <person name="Henrissat B."/>
            <person name="Martin F."/>
            <person name="Cullen D."/>
            <person name="Hibbett D.S."/>
            <person name="Grigoriev I.V."/>
        </authorList>
    </citation>
    <scope>NUCLEOTIDE SEQUENCE [LARGE SCALE GENOMIC DNA]</scope>
    <source>
        <strain evidence="13">FD-172 SS1</strain>
    </source>
</reference>
<evidence type="ECO:0000256" key="6">
    <source>
        <dbReference type="ARBA" id="ARBA00023004"/>
    </source>
</evidence>
<feature type="region of interest" description="Disordered" evidence="10">
    <location>
        <begin position="255"/>
        <end position="278"/>
    </location>
</feature>
<keyword evidence="11" id="KW-1133">Transmembrane helix</keyword>
<evidence type="ECO:0000256" key="9">
    <source>
        <dbReference type="RuleBase" id="RU000461"/>
    </source>
</evidence>
<dbReference type="Pfam" id="PF00067">
    <property type="entry name" value="p450"/>
    <property type="match status" value="1"/>
</dbReference>
<dbReference type="PROSITE" id="PS00086">
    <property type="entry name" value="CYTOCHROME_P450"/>
    <property type="match status" value="1"/>
</dbReference>
<dbReference type="GO" id="GO:0020037">
    <property type="term" value="F:heme binding"/>
    <property type="evidence" value="ECO:0007669"/>
    <property type="project" value="InterPro"/>
</dbReference>
<evidence type="ECO:0000256" key="11">
    <source>
        <dbReference type="SAM" id="Phobius"/>
    </source>
</evidence>
<dbReference type="PRINTS" id="PR00463">
    <property type="entry name" value="EP450I"/>
</dbReference>
<sequence>MRDYRLIFISTAARFFLLPPGILHIAMRLFCWSPRWLIFKLAVYSLSVPIFWSVIQLARRFYHQNQANRLGAQIIPIVRGRQIGNIDVMMRLMKGFKNGYVGETLCELFDEYGDVINTRILFEDQIFTRDHEIVRFMLVTGFSHFGKGESLKSRNASLFGNGILNSDGDAWKMLRGPSTQRHFSAIDPLIIARDRINDLDYLTRHSDELIDVALSVSARGDAFDAQDLFQRFTFDSAFEFLFGVGDVGTLGLPLPRPRYQEDGPDDTAPRKTSPTPGDVYSGFSRAFDDAKVLIQMRGRWGRHLWPLFEMTGDKTKEHVDFIRGRIRPLIQEALEKKRRARQCTVPPHHPPKADTLLDHLVSGRDDESVILDELVNYLIAARDTTASLLTFVTYTLALHPDIMARVREEVLSRCGVQGVPTFHDIKQMKLLRACIYETLRLFPPVPVNERATVDDCVFTPSAGAPPLFIPSGVPVVYSTLLIHRRKDLWGENAEVFDPFRWIDGPERSTGSGSAKFLPFNSGPRICLGQQFALNEASFLMIRLLQVFDKFTIAQAEAAAPSAVPPSHWKEGVGRRASEQVWPQTAFTLYSKGAFGRLKDIECHRFIGILRGFGATDVHFEA</sequence>
<dbReference type="PANTHER" id="PTHR24287:SF1">
    <property type="entry name" value="P450, PUTATIVE (EUROFUNG)-RELATED"/>
    <property type="match status" value="1"/>
</dbReference>
<name>A0A067MX10_BOTB1</name>
<keyword evidence="6 8" id="KW-0408">Iron</keyword>
<dbReference type="InParanoid" id="A0A067MX10"/>
<dbReference type="OrthoDB" id="1470350at2759"/>
<evidence type="ECO:0000256" key="5">
    <source>
        <dbReference type="ARBA" id="ARBA00023002"/>
    </source>
</evidence>
<dbReference type="InterPro" id="IPR002401">
    <property type="entry name" value="Cyt_P450_E_grp-I"/>
</dbReference>
<comment type="cofactor">
    <cofactor evidence="1 8">
        <name>heme</name>
        <dbReference type="ChEBI" id="CHEBI:30413"/>
    </cofactor>
</comment>
<dbReference type="Proteomes" id="UP000027195">
    <property type="component" value="Unassembled WGS sequence"/>
</dbReference>
<evidence type="ECO:0000313" key="13">
    <source>
        <dbReference type="Proteomes" id="UP000027195"/>
    </source>
</evidence>
<dbReference type="InterPro" id="IPR036396">
    <property type="entry name" value="Cyt_P450_sf"/>
</dbReference>
<evidence type="ECO:0000256" key="3">
    <source>
        <dbReference type="ARBA" id="ARBA00022617"/>
    </source>
</evidence>
<dbReference type="EMBL" id="KL198018">
    <property type="protein sequence ID" value="KDQ20273.1"/>
    <property type="molecule type" value="Genomic_DNA"/>
</dbReference>
<evidence type="ECO:0000256" key="7">
    <source>
        <dbReference type="ARBA" id="ARBA00023033"/>
    </source>
</evidence>
<dbReference type="Gene3D" id="1.10.630.10">
    <property type="entry name" value="Cytochrome P450"/>
    <property type="match status" value="1"/>
</dbReference>
<dbReference type="STRING" id="930990.A0A067MX10"/>
<evidence type="ECO:0000256" key="1">
    <source>
        <dbReference type="ARBA" id="ARBA00001971"/>
    </source>
</evidence>
<organism evidence="12 13">
    <name type="scientific">Botryobasidium botryosum (strain FD-172 SS1)</name>
    <dbReference type="NCBI Taxonomy" id="930990"/>
    <lineage>
        <taxon>Eukaryota</taxon>
        <taxon>Fungi</taxon>
        <taxon>Dikarya</taxon>
        <taxon>Basidiomycota</taxon>
        <taxon>Agaricomycotina</taxon>
        <taxon>Agaricomycetes</taxon>
        <taxon>Cantharellales</taxon>
        <taxon>Botryobasidiaceae</taxon>
        <taxon>Botryobasidium</taxon>
    </lineage>
</organism>
<protein>
    <recommendedName>
        <fullName evidence="14">Cytochrome P450</fullName>
    </recommendedName>
</protein>
<proteinExistence type="inferred from homology"/>
<keyword evidence="11" id="KW-0472">Membrane</keyword>